<dbReference type="EMBL" id="KI673052">
    <property type="protein sequence ID" value="ETL39650.1"/>
    <property type="molecule type" value="Genomic_DNA"/>
</dbReference>
<protein>
    <submittedName>
        <fullName evidence="3">Uncharacterized protein</fullName>
    </submittedName>
</protein>
<dbReference type="EMBL" id="KI696916">
    <property type="protein sequence ID" value="ETM30642.1"/>
    <property type="molecule type" value="Genomic_DNA"/>
</dbReference>
<reference evidence="3" key="3">
    <citation type="submission" date="2013-11" db="EMBL/GenBank/DDBJ databases">
        <title>The Genome Sequence of Phytophthora parasitica IAC_01/95.</title>
        <authorList>
            <consortium name="The Broad Institute Genomics Platform"/>
            <person name="Russ C."/>
            <person name="Tyler B."/>
            <person name="Panabieres F."/>
            <person name="Shan W."/>
            <person name="Tripathy S."/>
            <person name="Grunwald N."/>
            <person name="Machado M."/>
            <person name="Johnson C.S."/>
            <person name="Arredondo F."/>
            <person name="Hong C."/>
            <person name="Coffey M."/>
            <person name="Young S.K."/>
            <person name="Zeng Q."/>
            <person name="Gargeya S."/>
            <person name="Fitzgerald M."/>
            <person name="Abouelleil A."/>
            <person name="Alvarado L."/>
            <person name="Chapman S.B."/>
            <person name="Gainer-Dewar J."/>
            <person name="Goldberg J."/>
            <person name="Griggs A."/>
            <person name="Gujja S."/>
            <person name="Hansen M."/>
            <person name="Howarth C."/>
            <person name="Imamovic A."/>
            <person name="Ireland A."/>
            <person name="Larimer J."/>
            <person name="McCowan C."/>
            <person name="Murphy C."/>
            <person name="Pearson M."/>
            <person name="Poon T.W."/>
            <person name="Priest M."/>
            <person name="Roberts A."/>
            <person name="Saif S."/>
            <person name="Shea T."/>
            <person name="Sykes S."/>
            <person name="Wortman J."/>
            <person name="Nusbaum C."/>
            <person name="Birren B."/>
        </authorList>
    </citation>
    <scope>NUCLEOTIDE SEQUENCE [LARGE SCALE GENOMIC DNA]</scope>
    <source>
        <strain evidence="3">IAC_01/95</strain>
    </source>
</reference>
<feature type="non-terminal residue" evidence="3">
    <location>
        <position position="1"/>
    </location>
</feature>
<evidence type="ECO:0000313" key="3">
    <source>
        <dbReference type="EMBL" id="ETM30642.1"/>
    </source>
</evidence>
<name>W2M2M4_PHYNI</name>
<dbReference type="AlphaFoldDB" id="W2M2M4"/>
<accession>W2M2M4</accession>
<sequence>SPEIDYITDLLDQLNGLGAVGNSVGSDDEYASSSDDDFST</sequence>
<dbReference type="Proteomes" id="UP000054423">
    <property type="component" value="Unassembled WGS sequence"/>
</dbReference>
<organism evidence="3">
    <name type="scientific">Phytophthora nicotianae</name>
    <name type="common">Potato buckeye rot agent</name>
    <name type="synonym">Phytophthora parasitica</name>
    <dbReference type="NCBI Taxonomy" id="4792"/>
    <lineage>
        <taxon>Eukaryota</taxon>
        <taxon>Sar</taxon>
        <taxon>Stramenopiles</taxon>
        <taxon>Oomycota</taxon>
        <taxon>Peronosporomycetes</taxon>
        <taxon>Peronosporales</taxon>
        <taxon>Peronosporaceae</taxon>
        <taxon>Phytophthora</taxon>
    </lineage>
</organism>
<reference evidence="2" key="1">
    <citation type="submission" date="2013-11" db="EMBL/GenBank/DDBJ databases">
        <title>The Genome Sequence of Phytophthora parasitica CHvinca01.</title>
        <authorList>
            <consortium name="The Broad Institute Genomics Platform"/>
            <person name="Russ C."/>
            <person name="Tyler B."/>
            <person name="Panabieres F."/>
            <person name="Shan W."/>
            <person name="Tripathy S."/>
            <person name="Grunwald N."/>
            <person name="Machado M."/>
            <person name="Johnson C.S."/>
            <person name="Arredondo F."/>
            <person name="Hong C."/>
            <person name="Coffey M."/>
            <person name="Young S.K."/>
            <person name="Zeng Q."/>
            <person name="Gargeya S."/>
            <person name="Fitzgerald M."/>
            <person name="Abouelleil A."/>
            <person name="Alvarado L."/>
            <person name="Chapman S.B."/>
            <person name="Gainer-Dewar J."/>
            <person name="Goldberg J."/>
            <person name="Griggs A."/>
            <person name="Gujja S."/>
            <person name="Hansen M."/>
            <person name="Howarth C."/>
            <person name="Imamovic A."/>
            <person name="Ireland A."/>
            <person name="Larimer J."/>
            <person name="McCowan C."/>
            <person name="Murphy C."/>
            <person name="Pearson M."/>
            <person name="Poon T.W."/>
            <person name="Priest M."/>
            <person name="Roberts A."/>
            <person name="Saif S."/>
            <person name="Shea T."/>
            <person name="Sykes S."/>
            <person name="Wortman J."/>
            <person name="Nusbaum C."/>
            <person name="Birren B."/>
        </authorList>
    </citation>
    <scope>NUCLEOTIDE SEQUENCE [LARGE SCALE GENOMIC DNA]</scope>
    <source>
        <strain evidence="2">CHvinca01</strain>
    </source>
</reference>
<gene>
    <name evidence="3" type="ORF">L914_21683</name>
    <name evidence="1" type="ORF">L916_09033</name>
    <name evidence="2" type="ORF">L917_08967</name>
</gene>
<dbReference type="EMBL" id="KI679792">
    <property type="protein sequence ID" value="ETL92769.1"/>
    <property type="molecule type" value="Genomic_DNA"/>
</dbReference>
<proteinExistence type="predicted"/>
<evidence type="ECO:0000313" key="2">
    <source>
        <dbReference type="EMBL" id="ETL92769.1"/>
    </source>
</evidence>
<dbReference type="Proteomes" id="UP000054532">
    <property type="component" value="Unassembled WGS sequence"/>
</dbReference>
<evidence type="ECO:0000313" key="4">
    <source>
        <dbReference type="Proteomes" id="UP000053864"/>
    </source>
</evidence>
<evidence type="ECO:0000313" key="1">
    <source>
        <dbReference type="EMBL" id="ETL39650.1"/>
    </source>
</evidence>
<reference evidence="1 4" key="2">
    <citation type="submission" date="2013-11" db="EMBL/GenBank/DDBJ databases">
        <title>The Genome Sequence of Phytophthora parasitica CJ05E6.</title>
        <authorList>
            <consortium name="The Broad Institute Genomics Platform"/>
            <person name="Russ C."/>
            <person name="Tyler B."/>
            <person name="Panabieres F."/>
            <person name="Shan W."/>
            <person name="Tripathy S."/>
            <person name="Grunwald N."/>
            <person name="Machado M."/>
            <person name="Johnson C.S."/>
            <person name="Arredondo F."/>
            <person name="Hong C."/>
            <person name="Coffey M."/>
            <person name="Young S.K."/>
            <person name="Zeng Q."/>
            <person name="Gargeya S."/>
            <person name="Fitzgerald M."/>
            <person name="Abouelleil A."/>
            <person name="Alvarado L."/>
            <person name="Chapman S.B."/>
            <person name="Gainer-Dewar J."/>
            <person name="Goldberg J."/>
            <person name="Griggs A."/>
            <person name="Gujja S."/>
            <person name="Hansen M."/>
            <person name="Howarth C."/>
            <person name="Imamovic A."/>
            <person name="Ireland A."/>
            <person name="Larimer J."/>
            <person name="McCowan C."/>
            <person name="Murphy C."/>
            <person name="Pearson M."/>
            <person name="Poon T.W."/>
            <person name="Priest M."/>
            <person name="Roberts A."/>
            <person name="Saif S."/>
            <person name="Shea T."/>
            <person name="Sykes S."/>
            <person name="Wortman J."/>
            <person name="Nusbaum C."/>
            <person name="Birren B."/>
        </authorList>
    </citation>
    <scope>NUCLEOTIDE SEQUENCE [LARGE SCALE GENOMIC DNA]</scope>
    <source>
        <strain evidence="1 4">CJ05E6</strain>
    </source>
</reference>
<dbReference type="Proteomes" id="UP000053864">
    <property type="component" value="Unassembled WGS sequence"/>
</dbReference>